<accession>A0A6A5FAQ8</accession>
<evidence type="ECO:0000313" key="2">
    <source>
        <dbReference type="Proteomes" id="UP000465112"/>
    </source>
</evidence>
<evidence type="ECO:0008006" key="3">
    <source>
        <dbReference type="Google" id="ProtNLM"/>
    </source>
</evidence>
<name>A0A6A5FAQ8_PERFL</name>
<sequence>MITSEEPQVTKKGGSYDVTLRASVTKTDHYRCVVTQKTINHSISDKIYVPLNAGSQTHPSDQNLRKVMIGVAVGVLAEFLFL</sequence>
<protein>
    <recommendedName>
        <fullName evidence="3">Immunoglobulin V-set domain-containing protein</fullName>
    </recommendedName>
</protein>
<reference evidence="1 2" key="1">
    <citation type="submission" date="2019-06" db="EMBL/GenBank/DDBJ databases">
        <title>A chromosome-scale genome assembly of the European perch, Perca fluviatilis.</title>
        <authorList>
            <person name="Roques C."/>
            <person name="Zahm M."/>
            <person name="Cabau C."/>
            <person name="Klopp C."/>
            <person name="Bouchez O."/>
            <person name="Donnadieu C."/>
            <person name="Kuhl H."/>
            <person name="Gislard M."/>
            <person name="Guendouz S."/>
            <person name="Journot L."/>
            <person name="Haffray P."/>
            <person name="Bestin A."/>
            <person name="Morvezen R."/>
            <person name="Feron R."/>
            <person name="Wen M."/>
            <person name="Jouanno E."/>
            <person name="Herpin A."/>
            <person name="Schartl M."/>
            <person name="Postlethwait J."/>
            <person name="Schaerlinger B."/>
            <person name="Chardard D."/>
            <person name="Lecocq T."/>
            <person name="Poncet C."/>
            <person name="Jaffrelo L."/>
            <person name="Lampietro C."/>
            <person name="Guiguen Y."/>
        </authorList>
    </citation>
    <scope>NUCLEOTIDE SEQUENCE [LARGE SCALE GENOMIC DNA]</scope>
    <source>
        <tissue evidence="1">Blood</tissue>
    </source>
</reference>
<proteinExistence type="predicted"/>
<dbReference type="Proteomes" id="UP000465112">
    <property type="component" value="Chromosome 4"/>
</dbReference>
<gene>
    <name evidence="1" type="ORF">PFLUV_G00051220</name>
</gene>
<dbReference type="EMBL" id="VHII01000004">
    <property type="protein sequence ID" value="KAF1392286.1"/>
    <property type="molecule type" value="Genomic_DNA"/>
</dbReference>
<evidence type="ECO:0000313" key="1">
    <source>
        <dbReference type="EMBL" id="KAF1392286.1"/>
    </source>
</evidence>
<comment type="caution">
    <text evidence="1">The sequence shown here is derived from an EMBL/GenBank/DDBJ whole genome shotgun (WGS) entry which is preliminary data.</text>
</comment>
<dbReference type="AlphaFoldDB" id="A0A6A5FAQ8"/>
<organism evidence="1 2">
    <name type="scientific">Perca fluviatilis</name>
    <name type="common">European perch</name>
    <dbReference type="NCBI Taxonomy" id="8168"/>
    <lineage>
        <taxon>Eukaryota</taxon>
        <taxon>Metazoa</taxon>
        <taxon>Chordata</taxon>
        <taxon>Craniata</taxon>
        <taxon>Vertebrata</taxon>
        <taxon>Euteleostomi</taxon>
        <taxon>Actinopterygii</taxon>
        <taxon>Neopterygii</taxon>
        <taxon>Teleostei</taxon>
        <taxon>Neoteleostei</taxon>
        <taxon>Acanthomorphata</taxon>
        <taxon>Eupercaria</taxon>
        <taxon>Perciformes</taxon>
        <taxon>Percoidei</taxon>
        <taxon>Percidae</taxon>
        <taxon>Percinae</taxon>
        <taxon>Perca</taxon>
    </lineage>
</organism>
<keyword evidence="2" id="KW-1185">Reference proteome</keyword>